<feature type="binding site" evidence="9">
    <location>
        <position position="114"/>
    </location>
    <ligand>
        <name>Mg(2+)</name>
        <dbReference type="ChEBI" id="CHEBI:18420"/>
    </ligand>
</feature>
<dbReference type="Proteomes" id="UP000285301">
    <property type="component" value="Unassembled WGS sequence"/>
</dbReference>
<dbReference type="GO" id="GO:0004035">
    <property type="term" value="F:alkaline phosphatase activity"/>
    <property type="evidence" value="ECO:0007669"/>
    <property type="project" value="UniProtKB-EC"/>
</dbReference>
<comment type="cofactor">
    <cofactor evidence="9">
        <name>Mg(2+)</name>
        <dbReference type="ChEBI" id="CHEBI:18420"/>
    </cofactor>
    <text evidence="9">Binds 1 Mg(2+) ion.</text>
</comment>
<dbReference type="InterPro" id="IPR018299">
    <property type="entry name" value="Alkaline_phosphatase_AS"/>
</dbReference>
<evidence type="ECO:0000256" key="7">
    <source>
        <dbReference type="ARBA" id="ARBA00022842"/>
    </source>
</evidence>
<dbReference type="SMART" id="SM00098">
    <property type="entry name" value="alkPPc"/>
    <property type="match status" value="1"/>
</dbReference>
<evidence type="ECO:0000313" key="12">
    <source>
        <dbReference type="EMBL" id="RWS06179.1"/>
    </source>
</evidence>
<dbReference type="CDD" id="cd16012">
    <property type="entry name" value="ALP"/>
    <property type="match status" value="1"/>
</dbReference>
<feature type="binding site" evidence="9">
    <location>
        <position position="263"/>
    </location>
    <ligand>
        <name>Mg(2+)</name>
        <dbReference type="ChEBI" id="CHEBI:18420"/>
    </ligand>
</feature>
<evidence type="ECO:0000256" key="2">
    <source>
        <dbReference type="ARBA" id="ARBA00012647"/>
    </source>
</evidence>
<evidence type="ECO:0000256" key="8">
    <source>
        <dbReference type="PIRSR" id="PIRSR601952-1"/>
    </source>
</evidence>
<dbReference type="GO" id="GO:0046872">
    <property type="term" value="F:metal ion binding"/>
    <property type="evidence" value="ECO:0007669"/>
    <property type="project" value="UniProtKB-KW"/>
</dbReference>
<evidence type="ECO:0000256" key="6">
    <source>
        <dbReference type="ARBA" id="ARBA00022833"/>
    </source>
</evidence>
<dbReference type="EMBL" id="NCKU01004292">
    <property type="protein sequence ID" value="RWS06179.1"/>
    <property type="molecule type" value="Genomic_DNA"/>
</dbReference>
<feature type="binding site" evidence="9">
    <location>
        <position position="272"/>
    </location>
    <ligand>
        <name>Zn(2+)</name>
        <dbReference type="ChEBI" id="CHEBI:29105"/>
        <label>2</label>
    </ligand>
</feature>
<comment type="similarity">
    <text evidence="1 10">Belongs to the alkaline phosphatase family.</text>
</comment>
<keyword evidence="3" id="KW-0597">Phosphoprotein</keyword>
<feature type="binding site" evidence="9">
    <location>
        <position position="310"/>
    </location>
    <ligand>
        <name>Zn(2+)</name>
        <dbReference type="ChEBI" id="CHEBI:29105"/>
        <label>2</label>
    </ligand>
</feature>
<name>A0A3S3P6E0_9ACAR</name>
<comment type="cofactor">
    <cofactor evidence="9">
        <name>Zn(2+)</name>
        <dbReference type="ChEBI" id="CHEBI:29105"/>
    </cofactor>
    <text evidence="9">Binds 2 Zn(2+) ions.</text>
</comment>
<dbReference type="Pfam" id="PF00245">
    <property type="entry name" value="Alk_phosphatase"/>
    <property type="match status" value="1"/>
</dbReference>
<evidence type="ECO:0000256" key="3">
    <source>
        <dbReference type="ARBA" id="ARBA00022553"/>
    </source>
</evidence>
<feature type="binding site" evidence="9">
    <location>
        <position position="112"/>
    </location>
    <ligand>
        <name>Mg(2+)</name>
        <dbReference type="ChEBI" id="CHEBI:18420"/>
    </ligand>
</feature>
<evidence type="ECO:0000256" key="10">
    <source>
        <dbReference type="RuleBase" id="RU003946"/>
    </source>
</evidence>
<feature type="active site" description="Phosphoserine intermediate" evidence="8">
    <location>
        <position position="49"/>
    </location>
</feature>
<dbReference type="PROSITE" id="PS00123">
    <property type="entry name" value="ALKALINE_PHOSPHATASE"/>
    <property type="match status" value="1"/>
</dbReference>
<accession>A0A3S3P6E0</accession>
<evidence type="ECO:0000256" key="11">
    <source>
        <dbReference type="RuleBase" id="RU003947"/>
    </source>
</evidence>
<dbReference type="PRINTS" id="PR00113">
    <property type="entry name" value="ALKPHPHTASE"/>
</dbReference>
<dbReference type="PANTHER" id="PTHR11596:SF5">
    <property type="entry name" value="ALKALINE PHOSPHATASE"/>
    <property type="match status" value="1"/>
</dbReference>
<keyword evidence="13" id="KW-1185">Reference proteome</keyword>
<evidence type="ECO:0000256" key="9">
    <source>
        <dbReference type="PIRSR" id="PIRSR601952-2"/>
    </source>
</evidence>
<reference evidence="12 13" key="1">
    <citation type="journal article" date="2018" name="Gigascience">
        <title>Genomes of trombidid mites reveal novel predicted allergens and laterally-transferred genes associated with secondary metabolism.</title>
        <authorList>
            <person name="Dong X."/>
            <person name="Chaisiri K."/>
            <person name="Xia D."/>
            <person name="Armstrong S.D."/>
            <person name="Fang Y."/>
            <person name="Donnelly M.J."/>
            <person name="Kadowaki T."/>
            <person name="McGarry J.W."/>
            <person name="Darby A.C."/>
            <person name="Makepeace B.L."/>
        </authorList>
    </citation>
    <scope>NUCLEOTIDE SEQUENCE [LARGE SCALE GENOMIC DNA]</scope>
    <source>
        <strain evidence="12">UoL-WK</strain>
    </source>
</reference>
<organism evidence="12 13">
    <name type="scientific">Dinothrombium tinctorium</name>
    <dbReference type="NCBI Taxonomy" id="1965070"/>
    <lineage>
        <taxon>Eukaryota</taxon>
        <taxon>Metazoa</taxon>
        <taxon>Ecdysozoa</taxon>
        <taxon>Arthropoda</taxon>
        <taxon>Chelicerata</taxon>
        <taxon>Arachnida</taxon>
        <taxon>Acari</taxon>
        <taxon>Acariformes</taxon>
        <taxon>Trombidiformes</taxon>
        <taxon>Prostigmata</taxon>
        <taxon>Anystina</taxon>
        <taxon>Parasitengona</taxon>
        <taxon>Trombidioidea</taxon>
        <taxon>Trombidiidae</taxon>
        <taxon>Dinothrombium</taxon>
    </lineage>
</organism>
<dbReference type="Gene3D" id="3.40.720.10">
    <property type="entry name" value="Alkaline Phosphatase, subunit A"/>
    <property type="match status" value="1"/>
</dbReference>
<evidence type="ECO:0000256" key="5">
    <source>
        <dbReference type="ARBA" id="ARBA00022801"/>
    </source>
</evidence>
<keyword evidence="5 11" id="KW-0378">Hydrolase</keyword>
<keyword evidence="6 9" id="KW-0862">Zinc</keyword>
<dbReference type="AlphaFoldDB" id="A0A3S3P6E0"/>
<keyword evidence="7 9" id="KW-0460">Magnesium</keyword>
<dbReference type="InterPro" id="IPR001952">
    <property type="entry name" value="Alkaline_phosphatase"/>
</dbReference>
<comment type="caution">
    <text evidence="12">The sequence shown here is derived from an EMBL/GenBank/DDBJ whole genome shotgun (WGS) entry which is preliminary data.</text>
</comment>
<sequence length="418" mass="46119">MGLSTVTAARLYKTSKENSDFDENLLSFEKFPYSSLIKVNCLDNMVADSACSGTAYLSGVKANRKTIGVTGRVEFGDCQASLLTENHATSILDWAQDENKATGFVTTTKITHATPASLYAHSASRSWNGEAEKPCVDIAKQLIKERTGQKIKVAFGGGRKYFFPSNCDNCTSGVRKDGENLIESWLSEKKDQKLNAKFITTRKQLSTLDTNNTEFVIGLFSEEHMDYNLEKSSLSDEPSLSEMSTKALQILKKNENGFVLFVEGGRIDTAHHKNRPRLALDETYEMHKAVKAVLKEIDLNETLFIVTADHSHTLTINGYDTRSKDIFGFNTNDFSILLYGNGPGYKTGAIEENDMHSIKATVKSAAYRPISSHGGEDVPLYAAGPGSHLFSGVYDQTYIAHAISYILCMGPQKTMCNI</sequence>
<dbReference type="OrthoDB" id="5818554at2759"/>
<protein>
    <recommendedName>
        <fullName evidence="2 11">Alkaline phosphatase</fullName>
        <ecNumber evidence="2 11">3.1.3.1</ecNumber>
    </recommendedName>
</protein>
<dbReference type="STRING" id="1965070.A0A3S3P6E0"/>
<proteinExistence type="inferred from homology"/>
<evidence type="ECO:0000313" key="13">
    <source>
        <dbReference type="Proteomes" id="UP000285301"/>
    </source>
</evidence>
<evidence type="ECO:0000256" key="4">
    <source>
        <dbReference type="ARBA" id="ARBA00022723"/>
    </source>
</evidence>
<feature type="binding site" evidence="9">
    <location>
        <position position="309"/>
    </location>
    <ligand>
        <name>Zn(2+)</name>
        <dbReference type="ChEBI" id="CHEBI:29105"/>
        <label>2</label>
    </ligand>
</feature>
<dbReference type="EC" id="3.1.3.1" evidence="2 11"/>
<dbReference type="SUPFAM" id="SSF53649">
    <property type="entry name" value="Alkaline phosphatase-like"/>
    <property type="match status" value="1"/>
</dbReference>
<feature type="binding site" evidence="9">
    <location>
        <position position="373"/>
    </location>
    <ligand>
        <name>Zn(2+)</name>
        <dbReference type="ChEBI" id="CHEBI:29105"/>
        <label>2</label>
    </ligand>
</feature>
<dbReference type="PANTHER" id="PTHR11596">
    <property type="entry name" value="ALKALINE PHOSPHATASE"/>
    <property type="match status" value="1"/>
</dbReference>
<keyword evidence="4 9" id="KW-0479">Metal-binding</keyword>
<comment type="catalytic activity">
    <reaction evidence="11">
        <text>a phosphate monoester + H2O = an alcohol + phosphate</text>
        <dbReference type="Rhea" id="RHEA:15017"/>
        <dbReference type="ChEBI" id="CHEBI:15377"/>
        <dbReference type="ChEBI" id="CHEBI:30879"/>
        <dbReference type="ChEBI" id="CHEBI:43474"/>
        <dbReference type="ChEBI" id="CHEBI:67140"/>
        <dbReference type="EC" id="3.1.3.1"/>
    </reaction>
</comment>
<evidence type="ECO:0000256" key="1">
    <source>
        <dbReference type="ARBA" id="ARBA00005984"/>
    </source>
</evidence>
<feature type="binding site" evidence="9">
    <location>
        <position position="268"/>
    </location>
    <ligand>
        <name>Zn(2+)</name>
        <dbReference type="ChEBI" id="CHEBI:29105"/>
        <label>2</label>
    </ligand>
</feature>
<dbReference type="InterPro" id="IPR017850">
    <property type="entry name" value="Alkaline_phosphatase_core_sf"/>
</dbReference>
<gene>
    <name evidence="12" type="ORF">B4U79_05304</name>
</gene>